<dbReference type="SUPFAM" id="SSF49482">
    <property type="entry name" value="Aromatic compound dioxygenase"/>
    <property type="match status" value="1"/>
</dbReference>
<evidence type="ECO:0000313" key="9">
    <source>
        <dbReference type="EMBL" id="EIW79770.1"/>
    </source>
</evidence>
<proteinExistence type="inferred from homology"/>
<feature type="domain" description="Catechol dioxygenase N-terminal" evidence="8">
    <location>
        <begin position="47"/>
        <end position="116"/>
    </location>
</feature>
<dbReference type="KEGG" id="cput:CONPUDRAFT_155167"/>
<comment type="caution">
    <text evidence="9">The sequence shown here is derived from an EMBL/GenBank/DDBJ whole genome shotgun (WGS) entry which is preliminary data.</text>
</comment>
<dbReference type="InterPro" id="IPR007535">
    <property type="entry name" value="Catechol_dOase_N"/>
</dbReference>
<dbReference type="Pfam" id="PF04444">
    <property type="entry name" value="Dioxygenase_N"/>
    <property type="match status" value="1"/>
</dbReference>
<evidence type="ECO:0000259" key="8">
    <source>
        <dbReference type="Pfam" id="PF04444"/>
    </source>
</evidence>
<dbReference type="OrthoDB" id="5238185at2759"/>
<dbReference type="InterPro" id="IPR050770">
    <property type="entry name" value="Intradiol_RC_Dioxygenase"/>
</dbReference>
<reference evidence="10" key="1">
    <citation type="journal article" date="2012" name="Science">
        <title>The Paleozoic origin of enzymatic lignin decomposition reconstructed from 31 fungal genomes.</title>
        <authorList>
            <person name="Floudas D."/>
            <person name="Binder M."/>
            <person name="Riley R."/>
            <person name="Barry K."/>
            <person name="Blanchette R.A."/>
            <person name="Henrissat B."/>
            <person name="Martinez A.T."/>
            <person name="Otillar R."/>
            <person name="Spatafora J.W."/>
            <person name="Yadav J.S."/>
            <person name="Aerts A."/>
            <person name="Benoit I."/>
            <person name="Boyd A."/>
            <person name="Carlson A."/>
            <person name="Copeland A."/>
            <person name="Coutinho P.M."/>
            <person name="de Vries R.P."/>
            <person name="Ferreira P."/>
            <person name="Findley K."/>
            <person name="Foster B."/>
            <person name="Gaskell J."/>
            <person name="Glotzer D."/>
            <person name="Gorecki P."/>
            <person name="Heitman J."/>
            <person name="Hesse C."/>
            <person name="Hori C."/>
            <person name="Igarashi K."/>
            <person name="Jurgens J.A."/>
            <person name="Kallen N."/>
            <person name="Kersten P."/>
            <person name="Kohler A."/>
            <person name="Kuees U."/>
            <person name="Kumar T.K.A."/>
            <person name="Kuo A."/>
            <person name="LaButti K."/>
            <person name="Larrondo L.F."/>
            <person name="Lindquist E."/>
            <person name="Ling A."/>
            <person name="Lombard V."/>
            <person name="Lucas S."/>
            <person name="Lundell T."/>
            <person name="Martin R."/>
            <person name="McLaughlin D.J."/>
            <person name="Morgenstern I."/>
            <person name="Morin E."/>
            <person name="Murat C."/>
            <person name="Nagy L.G."/>
            <person name="Nolan M."/>
            <person name="Ohm R.A."/>
            <person name="Patyshakuliyeva A."/>
            <person name="Rokas A."/>
            <person name="Ruiz-Duenas F.J."/>
            <person name="Sabat G."/>
            <person name="Salamov A."/>
            <person name="Samejima M."/>
            <person name="Schmutz J."/>
            <person name="Slot J.C."/>
            <person name="St John F."/>
            <person name="Stenlid J."/>
            <person name="Sun H."/>
            <person name="Sun S."/>
            <person name="Syed K."/>
            <person name="Tsang A."/>
            <person name="Wiebenga A."/>
            <person name="Young D."/>
            <person name="Pisabarro A."/>
            <person name="Eastwood D.C."/>
            <person name="Martin F."/>
            <person name="Cullen D."/>
            <person name="Grigoriev I.V."/>
            <person name="Hibbett D.S."/>
        </authorList>
    </citation>
    <scope>NUCLEOTIDE SEQUENCE [LARGE SCALE GENOMIC DNA]</scope>
    <source>
        <strain evidence="10">RWD-64-598 SS2</strain>
    </source>
</reference>
<comment type="similarity">
    <text evidence="2">Belongs to the intradiol ring-cleavage dioxygenase family.</text>
</comment>
<dbReference type="Gene3D" id="2.60.130.10">
    <property type="entry name" value="Aromatic compound dioxygenase"/>
    <property type="match status" value="1"/>
</dbReference>
<keyword evidence="10" id="KW-1185">Reference proteome</keyword>
<gene>
    <name evidence="9" type="ORF">CONPUDRAFT_155167</name>
</gene>
<dbReference type="InterPro" id="IPR000627">
    <property type="entry name" value="Intradiol_dOase_C"/>
</dbReference>
<dbReference type="PANTHER" id="PTHR33711:SF7">
    <property type="entry name" value="INTRADIOL RING-CLEAVAGE DIOXYGENASES DOMAIN-CONTAINING PROTEIN-RELATED"/>
    <property type="match status" value="1"/>
</dbReference>
<dbReference type="GeneID" id="19203385"/>
<keyword evidence="5" id="KW-0560">Oxidoreductase</keyword>
<keyword evidence="3" id="KW-0479">Metal-binding</keyword>
<dbReference type="PANTHER" id="PTHR33711">
    <property type="entry name" value="DIOXYGENASE, PUTATIVE (AFU_ORTHOLOGUE AFUA_2G02910)-RELATED"/>
    <property type="match status" value="1"/>
</dbReference>
<dbReference type="GO" id="GO:0008199">
    <property type="term" value="F:ferric iron binding"/>
    <property type="evidence" value="ECO:0007669"/>
    <property type="project" value="InterPro"/>
</dbReference>
<comment type="cofactor">
    <cofactor evidence="1">
        <name>Fe(3+)</name>
        <dbReference type="ChEBI" id="CHEBI:29034"/>
    </cofactor>
</comment>
<protein>
    <submittedName>
        <fullName evidence="9">Intradiol ring-cleavage dioxygenase</fullName>
    </submittedName>
</protein>
<dbReference type="Proteomes" id="UP000053558">
    <property type="component" value="Unassembled WGS sequence"/>
</dbReference>
<evidence type="ECO:0000256" key="4">
    <source>
        <dbReference type="ARBA" id="ARBA00022964"/>
    </source>
</evidence>
<keyword evidence="6" id="KW-0408">Iron</keyword>
<name>A0A5M3MLC6_CONPW</name>
<dbReference type="GO" id="GO:0018576">
    <property type="term" value="F:catechol 1,2-dioxygenase activity"/>
    <property type="evidence" value="ECO:0007669"/>
    <property type="project" value="InterPro"/>
</dbReference>
<evidence type="ECO:0000256" key="1">
    <source>
        <dbReference type="ARBA" id="ARBA00001965"/>
    </source>
</evidence>
<evidence type="ECO:0000256" key="2">
    <source>
        <dbReference type="ARBA" id="ARBA00007825"/>
    </source>
</evidence>
<dbReference type="GO" id="GO:0009712">
    <property type="term" value="P:catechol-containing compound metabolic process"/>
    <property type="evidence" value="ECO:0007669"/>
    <property type="project" value="InterPro"/>
</dbReference>
<dbReference type="Pfam" id="PF00775">
    <property type="entry name" value="Dioxygenase_C"/>
    <property type="match status" value="1"/>
</dbReference>
<evidence type="ECO:0000313" key="10">
    <source>
        <dbReference type="Proteomes" id="UP000053558"/>
    </source>
</evidence>
<sequence>MPGGTSSTPQYEALYNGLEPPPFKMPFIDSPDVVTSNTLRLVGETPDARKRLLFTSLTRHIHEFVTENKLTVQEWRDAVAFLNRTGNMSTPDRPEMELVLDIFGVEALVDAVNSPPGDNATESTLLGPFYTHNTQDVSHGDSIASEGKGEYMYVEGRVLDTEGKPISNALIDTWETDDTGHYDLQYAAEVPDCRGRLFTDNEGKFNFRAIVPVAYPVLADGPVGDLLLAMNRHNMRPAHLHLIVDALGYEKVMTQFYPSGDKWLDSDSVFAVKKSLIVDLETVNDSERAKALGFKNPDKGFKLLKRDIVLRRK</sequence>
<evidence type="ECO:0000256" key="6">
    <source>
        <dbReference type="ARBA" id="ARBA00023004"/>
    </source>
</evidence>
<organism evidence="9 10">
    <name type="scientific">Coniophora puteana (strain RWD-64-598)</name>
    <name type="common">Brown rot fungus</name>
    <dbReference type="NCBI Taxonomy" id="741705"/>
    <lineage>
        <taxon>Eukaryota</taxon>
        <taxon>Fungi</taxon>
        <taxon>Dikarya</taxon>
        <taxon>Basidiomycota</taxon>
        <taxon>Agaricomycotina</taxon>
        <taxon>Agaricomycetes</taxon>
        <taxon>Agaricomycetidae</taxon>
        <taxon>Boletales</taxon>
        <taxon>Coniophorineae</taxon>
        <taxon>Coniophoraceae</taxon>
        <taxon>Coniophora</taxon>
    </lineage>
</organism>
<dbReference type="RefSeq" id="XP_007770117.1">
    <property type="nucleotide sequence ID" value="XM_007771927.1"/>
</dbReference>
<evidence type="ECO:0000256" key="5">
    <source>
        <dbReference type="ARBA" id="ARBA00023002"/>
    </source>
</evidence>
<dbReference type="EMBL" id="JH711580">
    <property type="protein sequence ID" value="EIW79770.1"/>
    <property type="molecule type" value="Genomic_DNA"/>
</dbReference>
<dbReference type="InterPro" id="IPR015889">
    <property type="entry name" value="Intradiol_dOase_core"/>
</dbReference>
<feature type="domain" description="Intradiol ring-cleavage dioxygenases" evidence="7">
    <location>
        <begin position="127"/>
        <end position="294"/>
    </location>
</feature>
<evidence type="ECO:0000256" key="3">
    <source>
        <dbReference type="ARBA" id="ARBA00022723"/>
    </source>
</evidence>
<dbReference type="AlphaFoldDB" id="A0A5M3MLC6"/>
<accession>A0A5M3MLC6</accession>
<evidence type="ECO:0000259" key="7">
    <source>
        <dbReference type="Pfam" id="PF00775"/>
    </source>
</evidence>
<keyword evidence="4 9" id="KW-0223">Dioxygenase</keyword>
<dbReference type="OMA" id="WSSIRHE"/>